<accession>A0A0G1VUR4</accession>
<feature type="compositionally biased region" description="Polar residues" evidence="3">
    <location>
        <begin position="13"/>
        <end position="23"/>
    </location>
</feature>
<dbReference type="InterPro" id="IPR002941">
    <property type="entry name" value="DNA_methylase_N4/N6"/>
</dbReference>
<dbReference type="EMBL" id="LCQD01000044">
    <property type="protein sequence ID" value="KKW10228.1"/>
    <property type="molecule type" value="Genomic_DNA"/>
</dbReference>
<gene>
    <name evidence="5" type="ORF">UY48_C0044G0012</name>
</gene>
<evidence type="ECO:0000313" key="6">
    <source>
        <dbReference type="Proteomes" id="UP000034588"/>
    </source>
</evidence>
<evidence type="ECO:0000256" key="3">
    <source>
        <dbReference type="SAM" id="MobiDB-lite"/>
    </source>
</evidence>
<dbReference type="GO" id="GO:0003677">
    <property type="term" value="F:DNA binding"/>
    <property type="evidence" value="ECO:0007669"/>
    <property type="project" value="InterPro"/>
</dbReference>
<sequence length="86" mass="9237">MLRAEEPLVFTPESMSGSSQTTIKPPSLMRYLVRLVTRPGGLVLDPFMGSGSTGMACVSEGFDFVGIDITPEYVEIANARIAAVQK</sequence>
<keyword evidence="2" id="KW-0808">Transferase</keyword>
<evidence type="ECO:0000256" key="2">
    <source>
        <dbReference type="ARBA" id="ARBA00022679"/>
    </source>
</evidence>
<dbReference type="AlphaFoldDB" id="A0A0G1VUR4"/>
<dbReference type="InterPro" id="IPR029063">
    <property type="entry name" value="SAM-dependent_MTases_sf"/>
</dbReference>
<reference evidence="5 6" key="1">
    <citation type="journal article" date="2015" name="Nature">
        <title>rRNA introns, odd ribosomes, and small enigmatic genomes across a large radiation of phyla.</title>
        <authorList>
            <person name="Brown C.T."/>
            <person name="Hug L.A."/>
            <person name="Thomas B.C."/>
            <person name="Sharon I."/>
            <person name="Castelle C.J."/>
            <person name="Singh A."/>
            <person name="Wilkins M.J."/>
            <person name="Williams K.H."/>
            <person name="Banfield J.F."/>
        </authorList>
    </citation>
    <scope>NUCLEOTIDE SEQUENCE [LARGE SCALE GENOMIC DNA]</scope>
</reference>
<evidence type="ECO:0000256" key="1">
    <source>
        <dbReference type="ARBA" id="ARBA00022603"/>
    </source>
</evidence>
<dbReference type="InterPro" id="IPR001091">
    <property type="entry name" value="RM_Methyltransferase"/>
</dbReference>
<dbReference type="Gene3D" id="3.40.50.150">
    <property type="entry name" value="Vaccinia Virus protein VP39"/>
    <property type="match status" value="1"/>
</dbReference>
<dbReference type="GO" id="GO:0032259">
    <property type="term" value="P:methylation"/>
    <property type="evidence" value="ECO:0007669"/>
    <property type="project" value="UniProtKB-KW"/>
</dbReference>
<comment type="caution">
    <text evidence="5">The sequence shown here is derived from an EMBL/GenBank/DDBJ whole genome shotgun (WGS) entry which is preliminary data.</text>
</comment>
<evidence type="ECO:0000313" key="5">
    <source>
        <dbReference type="EMBL" id="KKW10228.1"/>
    </source>
</evidence>
<dbReference type="Pfam" id="PF01555">
    <property type="entry name" value="N6_N4_Mtase"/>
    <property type="match status" value="1"/>
</dbReference>
<organism evidence="5 6">
    <name type="scientific">Candidatus Gottesmanbacteria bacterium GW2011_GWB1_49_7</name>
    <dbReference type="NCBI Taxonomy" id="1618448"/>
    <lineage>
        <taxon>Bacteria</taxon>
        <taxon>Candidatus Gottesmaniibacteriota</taxon>
    </lineage>
</organism>
<dbReference type="SUPFAM" id="SSF53335">
    <property type="entry name" value="S-adenosyl-L-methionine-dependent methyltransferases"/>
    <property type="match status" value="1"/>
</dbReference>
<dbReference type="PRINTS" id="PR00508">
    <property type="entry name" value="S21N4MTFRASE"/>
</dbReference>
<proteinExistence type="predicted"/>
<dbReference type="Proteomes" id="UP000034588">
    <property type="component" value="Unassembled WGS sequence"/>
</dbReference>
<name>A0A0G1VUR4_9BACT</name>
<feature type="domain" description="DNA methylase N-4/N-6" evidence="4">
    <location>
        <begin position="19"/>
        <end position="78"/>
    </location>
</feature>
<evidence type="ECO:0000259" key="4">
    <source>
        <dbReference type="Pfam" id="PF01555"/>
    </source>
</evidence>
<feature type="region of interest" description="Disordered" evidence="3">
    <location>
        <begin position="1"/>
        <end position="23"/>
    </location>
</feature>
<keyword evidence="1" id="KW-0489">Methyltransferase</keyword>
<dbReference type="GO" id="GO:0008170">
    <property type="term" value="F:N-methyltransferase activity"/>
    <property type="evidence" value="ECO:0007669"/>
    <property type="project" value="InterPro"/>
</dbReference>
<protein>
    <recommendedName>
        <fullName evidence="4">DNA methylase N-4/N-6 domain-containing protein</fullName>
    </recommendedName>
</protein>